<feature type="domain" description="Glycosyltransferase subfamily 4-like N-terminal" evidence="2">
    <location>
        <begin position="13"/>
        <end position="221"/>
    </location>
</feature>
<dbReference type="Pfam" id="PF13439">
    <property type="entry name" value="Glyco_transf_4"/>
    <property type="match status" value="1"/>
</dbReference>
<dbReference type="STRING" id="570519.SAMN04488116_1901"/>
<evidence type="ECO:0000313" key="3">
    <source>
        <dbReference type="EMBL" id="SHG58806.1"/>
    </source>
</evidence>
<dbReference type="RefSeq" id="WP_073178704.1">
    <property type="nucleotide sequence ID" value="NZ_FQWL01000002.1"/>
</dbReference>
<evidence type="ECO:0000259" key="2">
    <source>
        <dbReference type="Pfam" id="PF13439"/>
    </source>
</evidence>
<dbReference type="InterPro" id="IPR050194">
    <property type="entry name" value="Glycosyltransferase_grp1"/>
</dbReference>
<dbReference type="EMBL" id="FQWL01000002">
    <property type="protein sequence ID" value="SHG58806.1"/>
    <property type="molecule type" value="Genomic_DNA"/>
</dbReference>
<dbReference type="Gene3D" id="3.40.50.2000">
    <property type="entry name" value="Glycogen Phosphorylase B"/>
    <property type="match status" value="2"/>
</dbReference>
<sequence>MKVLQINKFLKIVGGAETYMFTLSALLEKKGVKVAFWGMEDEANKVLNPYGELAPNLDFKKENQKMRSAKKLSTIIYSRENQKRLAGVLDEFKPDIVHIHNYNFQLTTSILSEIKRRGIKIVHTIHDSQLVCPVHRLYIEHKNEVCTRCLYGKFYNAVKHKCFDNSRAKSILGSAESYFAHNIKNAYNKYIDAFISPSKFFKDKIQPVIEREIVVLPNCVESKTVDLNLDKENYVLFFGRLSVEKGLNQLYQLFGNLDYQLKIVGKGELIPEGYGNIEYLGPKYGTELFDLVAKARFTIHPSYWYENCPMSIVESLMLGTPVIVANSGGLPEMISDKTGYVIDFFAEDTLKNLEQILERSYNFSSEEIMNFYQENYGEQKHVEKVLNLYQRVLAN</sequence>
<gene>
    <name evidence="3" type="ORF">SAMN04488116_1901</name>
</gene>
<dbReference type="OrthoDB" id="9787111at2"/>
<dbReference type="PANTHER" id="PTHR45947:SF13">
    <property type="entry name" value="TRANSFERASE"/>
    <property type="match status" value="1"/>
</dbReference>
<dbReference type="AlphaFoldDB" id="A0A1M5L1E2"/>
<dbReference type="PANTHER" id="PTHR45947">
    <property type="entry name" value="SULFOQUINOVOSYL TRANSFERASE SQD2"/>
    <property type="match status" value="1"/>
</dbReference>
<proteinExistence type="predicted"/>
<evidence type="ECO:0000259" key="1">
    <source>
        <dbReference type="Pfam" id="PF00534"/>
    </source>
</evidence>
<dbReference type="InterPro" id="IPR001296">
    <property type="entry name" value="Glyco_trans_1"/>
</dbReference>
<feature type="domain" description="Glycosyl transferase family 1" evidence="1">
    <location>
        <begin position="230"/>
        <end position="360"/>
    </location>
</feature>
<protein>
    <submittedName>
        <fullName evidence="3">Glycosyltransferase involved in cell wall bisynthesis</fullName>
    </submittedName>
</protein>
<dbReference type="InterPro" id="IPR028098">
    <property type="entry name" value="Glyco_trans_4-like_N"/>
</dbReference>
<dbReference type="Proteomes" id="UP000184532">
    <property type="component" value="Unassembled WGS sequence"/>
</dbReference>
<evidence type="ECO:0000313" key="4">
    <source>
        <dbReference type="Proteomes" id="UP000184532"/>
    </source>
</evidence>
<accession>A0A1M5L1E2</accession>
<dbReference type="SUPFAM" id="SSF53756">
    <property type="entry name" value="UDP-Glycosyltransferase/glycogen phosphorylase"/>
    <property type="match status" value="1"/>
</dbReference>
<keyword evidence="3" id="KW-0808">Transferase</keyword>
<dbReference type="GO" id="GO:0016757">
    <property type="term" value="F:glycosyltransferase activity"/>
    <property type="evidence" value="ECO:0007669"/>
    <property type="project" value="InterPro"/>
</dbReference>
<organism evidence="3 4">
    <name type="scientific">Flagellimonas flava</name>
    <dbReference type="NCBI Taxonomy" id="570519"/>
    <lineage>
        <taxon>Bacteria</taxon>
        <taxon>Pseudomonadati</taxon>
        <taxon>Bacteroidota</taxon>
        <taxon>Flavobacteriia</taxon>
        <taxon>Flavobacteriales</taxon>
        <taxon>Flavobacteriaceae</taxon>
        <taxon>Flagellimonas</taxon>
    </lineage>
</organism>
<keyword evidence="4" id="KW-1185">Reference proteome</keyword>
<reference evidence="4" key="1">
    <citation type="submission" date="2016-11" db="EMBL/GenBank/DDBJ databases">
        <authorList>
            <person name="Varghese N."/>
            <person name="Submissions S."/>
        </authorList>
    </citation>
    <scope>NUCLEOTIDE SEQUENCE [LARGE SCALE GENOMIC DNA]</scope>
    <source>
        <strain evidence="4">DSM 22638</strain>
    </source>
</reference>
<name>A0A1M5L1E2_9FLAO</name>
<dbReference type="Pfam" id="PF00534">
    <property type="entry name" value="Glycos_transf_1"/>
    <property type="match status" value="1"/>
</dbReference>